<reference evidence="2 3" key="1">
    <citation type="submission" date="2023-10" db="EMBL/GenBank/DDBJ databases">
        <title>Chromosome-scale genome assembly provides insights into flower coloration mechanisms of Canna indica.</title>
        <authorList>
            <person name="Li C."/>
        </authorList>
    </citation>
    <scope>NUCLEOTIDE SEQUENCE [LARGE SCALE GENOMIC DNA]</scope>
    <source>
        <tissue evidence="2">Flower</tissue>
    </source>
</reference>
<keyword evidence="3" id="KW-1185">Reference proteome</keyword>
<gene>
    <name evidence="2" type="ORF">Cni_G06946</name>
</gene>
<proteinExistence type="predicted"/>
<evidence type="ECO:0000256" key="1">
    <source>
        <dbReference type="SAM" id="MobiDB-lite"/>
    </source>
</evidence>
<name>A0AAQ3JXY9_9LILI</name>
<dbReference type="EMBL" id="CP136891">
    <property type="protein sequence ID" value="WOK98236.1"/>
    <property type="molecule type" value="Genomic_DNA"/>
</dbReference>
<evidence type="ECO:0000313" key="2">
    <source>
        <dbReference type="EMBL" id="WOK98236.1"/>
    </source>
</evidence>
<dbReference type="AlphaFoldDB" id="A0AAQ3JXY9"/>
<dbReference type="Proteomes" id="UP001327560">
    <property type="component" value="Chromosome 2"/>
</dbReference>
<feature type="region of interest" description="Disordered" evidence="1">
    <location>
        <begin position="25"/>
        <end position="51"/>
    </location>
</feature>
<organism evidence="2 3">
    <name type="scientific">Canna indica</name>
    <name type="common">Indian-shot</name>
    <dbReference type="NCBI Taxonomy" id="4628"/>
    <lineage>
        <taxon>Eukaryota</taxon>
        <taxon>Viridiplantae</taxon>
        <taxon>Streptophyta</taxon>
        <taxon>Embryophyta</taxon>
        <taxon>Tracheophyta</taxon>
        <taxon>Spermatophyta</taxon>
        <taxon>Magnoliopsida</taxon>
        <taxon>Liliopsida</taxon>
        <taxon>Zingiberales</taxon>
        <taxon>Cannaceae</taxon>
        <taxon>Canna</taxon>
    </lineage>
</organism>
<feature type="region of interest" description="Disordered" evidence="1">
    <location>
        <begin position="1"/>
        <end position="20"/>
    </location>
</feature>
<accession>A0AAQ3JXY9</accession>
<evidence type="ECO:0000313" key="3">
    <source>
        <dbReference type="Proteomes" id="UP001327560"/>
    </source>
</evidence>
<sequence>MVDVVTTMPNPSDDLPRSDLDLNIREGKYSDSGNKTSGVHPLNEGSGGSNKIDTKFVNAPGLDLRNKINPTGMGLNSEEDNIPQSPILMQVNEGDFNESIHDIDAQAPLRMSSNDPDLTRISELVSVPVRVVDSKDIQSSMKIGLGSQGNIKMDGLGSNTLGGG</sequence>
<protein>
    <submittedName>
        <fullName evidence="2">Uncharacterized protein</fullName>
    </submittedName>
</protein>